<comment type="caution">
    <text evidence="1">The sequence shown here is derived from an EMBL/GenBank/DDBJ whole genome shotgun (WGS) entry which is preliminary data.</text>
</comment>
<dbReference type="EMBL" id="JAPDRQ010000165">
    <property type="protein sequence ID" value="KAJ9653135.1"/>
    <property type="molecule type" value="Genomic_DNA"/>
</dbReference>
<proteinExistence type="predicted"/>
<dbReference type="Proteomes" id="UP001172386">
    <property type="component" value="Unassembled WGS sequence"/>
</dbReference>
<keyword evidence="2" id="KW-1185">Reference proteome</keyword>
<name>A0ACC2ZZD0_9EURO</name>
<accession>A0ACC2ZZD0</accession>
<gene>
    <name evidence="1" type="ORF">H2198_007647</name>
</gene>
<sequence>MLFSIFLASLASSTLAYTPASSTNTNDPVTTAGSDSCRVLDSVPKHNYECNSNNAFFRLDSTYYAQRCRKLPPREAETRHKMPNSYQCAWLCKESSACAAYTFASPFYCTHYPQNSNSYGDASGSIPGLAMYDKLNGNPCLPFASSAAPTPMATPETNVTASTATSQDYPDVTMSSPSLSSTAGNGYQANAAQWDAWSSNSRSTTTSSVATTDAWANWSNGSGSGKVTSVTSQSCATPSASTTVSCTTWHIEDAAAGYPVTSSCTTVVVTPTPLCTSTSKVTSVTVTTAAATWTDWSNGSGSGSGSVTFSAAQSCSTLAVSDVTSCSTWHIETAGYLITSSCTTFKATPSPVCAISTKGNVATPDATVPVSWGSWSGVSSLSTAKTPDATNKPISGSVTTITTSSCTTPAASTTTTCSTFHLEGTTDYPVTSSCSTWHIETSGYPITSSCTTYHLEATATFPITSSCAVVTATPLPVCPVVSTIVTVSGSAATDSANWSVWAATGTGAKIPANASLTGSGLIAKYTGAATVNAASLAMAGAAAVAAVVLA</sequence>
<reference evidence="1" key="1">
    <citation type="submission" date="2022-10" db="EMBL/GenBank/DDBJ databases">
        <title>Culturing micro-colonial fungi from biological soil crusts in the Mojave desert and describing Neophaeococcomyces mojavensis, and introducing the new genera and species Taxawa tesnikishii.</title>
        <authorList>
            <person name="Kurbessoian T."/>
            <person name="Stajich J.E."/>
        </authorList>
    </citation>
    <scope>NUCLEOTIDE SEQUENCE</scope>
    <source>
        <strain evidence="1">JES_112</strain>
    </source>
</reference>
<evidence type="ECO:0000313" key="2">
    <source>
        <dbReference type="Proteomes" id="UP001172386"/>
    </source>
</evidence>
<organism evidence="1 2">
    <name type="scientific">Neophaeococcomyces mojaviensis</name>
    <dbReference type="NCBI Taxonomy" id="3383035"/>
    <lineage>
        <taxon>Eukaryota</taxon>
        <taxon>Fungi</taxon>
        <taxon>Dikarya</taxon>
        <taxon>Ascomycota</taxon>
        <taxon>Pezizomycotina</taxon>
        <taxon>Eurotiomycetes</taxon>
        <taxon>Chaetothyriomycetidae</taxon>
        <taxon>Chaetothyriales</taxon>
        <taxon>Chaetothyriales incertae sedis</taxon>
        <taxon>Neophaeococcomyces</taxon>
    </lineage>
</organism>
<protein>
    <submittedName>
        <fullName evidence="1">Uncharacterized protein</fullName>
    </submittedName>
</protein>
<evidence type="ECO:0000313" key="1">
    <source>
        <dbReference type="EMBL" id="KAJ9653135.1"/>
    </source>
</evidence>